<evidence type="ECO:0000313" key="5">
    <source>
        <dbReference type="Proteomes" id="UP000663499"/>
    </source>
</evidence>
<evidence type="ECO:0000256" key="2">
    <source>
        <dbReference type="ARBA" id="ARBA00023002"/>
    </source>
</evidence>
<dbReference type="NCBIfam" id="NF005559">
    <property type="entry name" value="PRK07231.1"/>
    <property type="match status" value="1"/>
</dbReference>
<evidence type="ECO:0000256" key="1">
    <source>
        <dbReference type="ARBA" id="ARBA00006484"/>
    </source>
</evidence>
<keyword evidence="3" id="KW-0443">Lipid metabolism</keyword>
<reference evidence="4" key="1">
    <citation type="submission" date="2021-03" db="EMBL/GenBank/DDBJ databases">
        <title>Alkalibacter marinus sp. nov., isolated from tidal flat sediment.</title>
        <authorList>
            <person name="Namirimu T."/>
            <person name="Yang J.-A."/>
            <person name="Yang S.-H."/>
            <person name="Kim Y.-J."/>
            <person name="Kwon K.K."/>
        </authorList>
    </citation>
    <scope>NUCLEOTIDE SEQUENCE</scope>
    <source>
        <strain evidence="4">ES005</strain>
    </source>
</reference>
<dbReference type="CDD" id="cd05233">
    <property type="entry name" value="SDR_c"/>
    <property type="match status" value="1"/>
</dbReference>
<dbReference type="PRINTS" id="PR00080">
    <property type="entry name" value="SDRFAMILY"/>
</dbReference>
<sequence length="260" mass="27309">MNLEGKVALITGAGSGIGEGIARRFVEDGAKIVMVGRRKEKLEEVAATFPPGSAKVCQGDVSIPEDILRIVEETLEFGDGKIDVLVNNAGINVPGGVAEIALEDWKTIFDVNLNGPFLLMREVIPHMKAAGGGSIVNIASIGGLRCLSQRVGYCTTKAALIMMSKQAARDYGVDNIRVNAVCPGFVLTEMTEEHFGGLTEDAFIGAPMQRGAMPEEIAGICSYLASDDASYTTGSVITVDGGATVVDPFEIGIMGAARNK</sequence>
<dbReference type="Proteomes" id="UP000663499">
    <property type="component" value="Chromosome"/>
</dbReference>
<keyword evidence="5" id="KW-1185">Reference proteome</keyword>
<dbReference type="GO" id="GO:0016491">
    <property type="term" value="F:oxidoreductase activity"/>
    <property type="evidence" value="ECO:0007669"/>
    <property type="project" value="UniProtKB-KW"/>
</dbReference>
<dbReference type="RefSeq" id="WP_207299599.1">
    <property type="nucleotide sequence ID" value="NZ_CP071444.1"/>
</dbReference>
<dbReference type="InterPro" id="IPR020904">
    <property type="entry name" value="Sc_DH/Rdtase_CS"/>
</dbReference>
<dbReference type="InterPro" id="IPR036291">
    <property type="entry name" value="NAD(P)-bd_dom_sf"/>
</dbReference>
<dbReference type="Pfam" id="PF13561">
    <property type="entry name" value="adh_short_C2"/>
    <property type="match status" value="1"/>
</dbReference>
<dbReference type="GO" id="GO:0008206">
    <property type="term" value="P:bile acid metabolic process"/>
    <property type="evidence" value="ECO:0007669"/>
    <property type="project" value="UniProtKB-ARBA"/>
</dbReference>
<dbReference type="Gene3D" id="3.40.50.720">
    <property type="entry name" value="NAD(P)-binding Rossmann-like Domain"/>
    <property type="match status" value="1"/>
</dbReference>
<dbReference type="PRINTS" id="PR00081">
    <property type="entry name" value="GDHRDH"/>
</dbReference>
<name>A0A975AHA9_9FIRM</name>
<dbReference type="InterPro" id="IPR002347">
    <property type="entry name" value="SDR_fam"/>
</dbReference>
<dbReference type="SUPFAM" id="SSF51735">
    <property type="entry name" value="NAD(P)-binding Rossmann-fold domains"/>
    <property type="match status" value="1"/>
</dbReference>
<dbReference type="PANTHER" id="PTHR42879:SF2">
    <property type="entry name" value="3-OXOACYL-[ACYL-CARRIER-PROTEIN] REDUCTASE FABG"/>
    <property type="match status" value="1"/>
</dbReference>
<gene>
    <name evidence="4" type="ORF">J0B03_10745</name>
</gene>
<proteinExistence type="inferred from homology"/>
<accession>A0A975AHA9</accession>
<keyword evidence="3" id="KW-0753">Steroid metabolism</keyword>
<protein>
    <submittedName>
        <fullName evidence="4">SDR family oxidoreductase</fullName>
    </submittedName>
</protein>
<evidence type="ECO:0000313" key="4">
    <source>
        <dbReference type="EMBL" id="QSX08257.1"/>
    </source>
</evidence>
<dbReference type="InterPro" id="IPR050259">
    <property type="entry name" value="SDR"/>
</dbReference>
<dbReference type="PROSITE" id="PS00061">
    <property type="entry name" value="ADH_SHORT"/>
    <property type="match status" value="1"/>
</dbReference>
<comment type="similarity">
    <text evidence="1">Belongs to the short-chain dehydrogenases/reductases (SDR) family.</text>
</comment>
<organism evidence="4 5">
    <name type="scientific">Alkalibacter rhizosphaerae</name>
    <dbReference type="NCBI Taxonomy" id="2815577"/>
    <lineage>
        <taxon>Bacteria</taxon>
        <taxon>Bacillati</taxon>
        <taxon>Bacillota</taxon>
        <taxon>Clostridia</taxon>
        <taxon>Eubacteriales</taxon>
        <taxon>Eubacteriaceae</taxon>
        <taxon>Alkalibacter</taxon>
    </lineage>
</organism>
<evidence type="ECO:0000256" key="3">
    <source>
        <dbReference type="ARBA" id="ARBA00023221"/>
    </source>
</evidence>
<dbReference type="EMBL" id="CP071444">
    <property type="protein sequence ID" value="QSX08257.1"/>
    <property type="molecule type" value="Genomic_DNA"/>
</dbReference>
<keyword evidence="2" id="KW-0560">Oxidoreductase</keyword>
<dbReference type="AlphaFoldDB" id="A0A975AHA9"/>
<dbReference type="KEGG" id="alka:J0B03_10745"/>
<dbReference type="FunFam" id="3.40.50.720:FF:000084">
    <property type="entry name" value="Short-chain dehydrogenase reductase"/>
    <property type="match status" value="1"/>
</dbReference>
<dbReference type="PANTHER" id="PTHR42879">
    <property type="entry name" value="3-OXOACYL-(ACYL-CARRIER-PROTEIN) REDUCTASE"/>
    <property type="match status" value="1"/>
</dbReference>